<organism evidence="3 4">
    <name type="scientific">Adineta ricciae</name>
    <name type="common">Rotifer</name>
    <dbReference type="NCBI Taxonomy" id="249248"/>
    <lineage>
        <taxon>Eukaryota</taxon>
        <taxon>Metazoa</taxon>
        <taxon>Spiralia</taxon>
        <taxon>Gnathifera</taxon>
        <taxon>Rotifera</taxon>
        <taxon>Eurotatoria</taxon>
        <taxon>Bdelloidea</taxon>
        <taxon>Adinetida</taxon>
        <taxon>Adinetidae</taxon>
        <taxon>Adineta</taxon>
    </lineage>
</organism>
<feature type="region of interest" description="Disordered" evidence="2">
    <location>
        <begin position="427"/>
        <end position="448"/>
    </location>
</feature>
<dbReference type="GO" id="GO:0005737">
    <property type="term" value="C:cytoplasm"/>
    <property type="evidence" value="ECO:0007669"/>
    <property type="project" value="TreeGrafter"/>
</dbReference>
<evidence type="ECO:0000313" key="4">
    <source>
        <dbReference type="Proteomes" id="UP000663852"/>
    </source>
</evidence>
<reference evidence="3" key="1">
    <citation type="submission" date="2021-02" db="EMBL/GenBank/DDBJ databases">
        <authorList>
            <person name="Nowell W R."/>
        </authorList>
    </citation>
    <scope>NUCLEOTIDE SEQUENCE</scope>
</reference>
<feature type="region of interest" description="Disordered" evidence="2">
    <location>
        <begin position="192"/>
        <end position="216"/>
    </location>
</feature>
<dbReference type="EMBL" id="CAJNOJ010000115">
    <property type="protein sequence ID" value="CAF1142777.1"/>
    <property type="molecule type" value="Genomic_DNA"/>
</dbReference>
<evidence type="ECO:0000256" key="2">
    <source>
        <dbReference type="SAM" id="MobiDB-lite"/>
    </source>
</evidence>
<feature type="region of interest" description="Disordered" evidence="2">
    <location>
        <begin position="479"/>
        <end position="502"/>
    </location>
</feature>
<feature type="compositionally biased region" description="Basic residues" evidence="2">
    <location>
        <begin position="427"/>
        <end position="442"/>
    </location>
</feature>
<proteinExistence type="inferred from homology"/>
<dbReference type="PANTHER" id="PTHR35154">
    <property type="entry name" value="GBP PROTEIN"/>
    <property type="match status" value="1"/>
</dbReference>
<dbReference type="InterPro" id="IPR008014">
    <property type="entry name" value="GSK3-bd"/>
</dbReference>
<dbReference type="AlphaFoldDB" id="A0A814S3K0"/>
<dbReference type="Proteomes" id="UP000663852">
    <property type="component" value="Unassembled WGS sequence"/>
</dbReference>
<accession>A0A814S3K0</accession>
<protein>
    <submittedName>
        <fullName evidence="3">Uncharacterized protein</fullName>
    </submittedName>
</protein>
<dbReference type="PANTHER" id="PTHR35154:SF3">
    <property type="entry name" value="GBP PROTEIN"/>
    <property type="match status" value="1"/>
</dbReference>
<evidence type="ECO:0000256" key="1">
    <source>
        <dbReference type="ARBA" id="ARBA00010422"/>
    </source>
</evidence>
<evidence type="ECO:0000313" key="3">
    <source>
        <dbReference type="EMBL" id="CAF1142777.1"/>
    </source>
</evidence>
<gene>
    <name evidence="3" type="ORF">EDS130_LOCUS22182</name>
</gene>
<name>A0A814S3K0_ADIRI</name>
<comment type="similarity">
    <text evidence="1">Belongs to the GSK-3-binding protein family.</text>
</comment>
<dbReference type="OrthoDB" id="10035158at2759"/>
<sequence length="589" mass="65558">MQEHSYTLPMCSLDCTSHVPSATVNVSIDTHTSTTNLSNDIETQLESPTSTPELNLLLDKLTEILRFRSGCRRHFGVMQQQQTSQSPSTSNLKRLQSSSLEPLHNIADVAPLILNNSSIPTGAWKSSNLHYKTSISNRWPHHHHHHHHHYHAKHHANISTANEKKRRLPCLLQHLIDEGNLIKEAVRRLKSQNFSPTSKPSTNIVHTPSTPTTKPCIQTSSSLTSRLTPSASINIHIPQQLSDSSTQVTSSPNRSISWFLSSNVFTVNASTSFYLWIKKSLSVIYMQEHSYTLPMCSLDCTSHVPSAAAVNASIDTHTSTANLSNDIETQLESPTSAPELNLLLDKLTEILRFRSGCRRHFDVMQQQQQTSQSSSTSNLKRLQSSNLEPLHNIADVAPLILNNSSIPTGAWKSSNLHYKTSISNRWPHHHHHHHHCHAKHHANISTTNEKKRRLPCLLQHLIDEGNLIKEAVRRLKSQNFSPTSKPSTNLVHTPSTPTTKPCIQTSSSLTSRLTPSASINIHIPQQLSDSSTQVTSSPNRSISWFLSSNVFTVNASTANHRSGSGSPLRSCYTLNTYDRAPMEIGIHDG</sequence>
<comment type="caution">
    <text evidence="3">The sequence shown here is derived from an EMBL/GenBank/DDBJ whole genome shotgun (WGS) entry which is preliminary data.</text>
</comment>